<dbReference type="NCBIfam" id="TIGR02532">
    <property type="entry name" value="IV_pilin_GFxxxE"/>
    <property type="match status" value="1"/>
</dbReference>
<dbReference type="Gene3D" id="3.30.700.10">
    <property type="entry name" value="Glycoprotein, Type 4 Pilin"/>
    <property type="match status" value="1"/>
</dbReference>
<proteinExistence type="predicted"/>
<reference evidence="2" key="1">
    <citation type="journal article" date="2020" name="J. ISSAAS">
        <title>Lactobacilli and other gastrointestinal microbiota of Peromyscus leucopus, reservoir host for agents of Lyme disease and other zoonoses in North America.</title>
        <authorList>
            <person name="Milovic A."/>
            <person name="Bassam K."/>
            <person name="Shao H."/>
            <person name="Chatzistamou I."/>
            <person name="Tufts D.M."/>
            <person name="Diuk-Wasser M."/>
            <person name="Barbour A.G."/>
        </authorList>
    </citation>
    <scope>NUCLEOTIDE SEQUENCE</scope>
    <source>
        <strain evidence="2">LL20</strain>
    </source>
</reference>
<sequence>MAQKAFTLAEDAAHITKPSVLYKAAFTLAEVLITLGIIGVVAAITIPGLMTTYKANQLRAQFLKTYSVVQQVFKQMEADDVAIDPRDYSDDKNGRFYKTFIKYLTNATNCGNITKRSQNPACYDYSTNTNDRPYKTLDGKTSVAPSFFDDGQILLADGTLILFENPSNAIGSPIYISIDLNGYKKLPNRWGYDLFTFRFLDGELKTVGDKNTGYTVNSSCNIKTTNARNGIACAHKAKTESDYFKWALKNIKG</sequence>
<name>A0A650ELB8_9BACT</name>
<feature type="transmembrane region" description="Helical" evidence="1">
    <location>
        <begin position="24"/>
        <end position="49"/>
    </location>
</feature>
<dbReference type="EMBL" id="MN577570">
    <property type="protein sequence ID" value="QGT49744.1"/>
    <property type="molecule type" value="Genomic_DNA"/>
</dbReference>
<organism evidence="2">
    <name type="scientific">uncultured Candidatus Melainabacteria bacterium</name>
    <dbReference type="NCBI Taxonomy" id="2682970"/>
    <lineage>
        <taxon>Bacteria</taxon>
        <taxon>Bacillati</taxon>
        <taxon>Candidatus Melainabacteria</taxon>
        <taxon>environmental samples</taxon>
    </lineage>
</organism>
<dbReference type="AlphaFoldDB" id="A0A650ELB8"/>
<dbReference type="InterPro" id="IPR045584">
    <property type="entry name" value="Pilin-like"/>
</dbReference>
<gene>
    <name evidence="2" type="ORF">Melaina855_1310</name>
</gene>
<evidence type="ECO:0000313" key="2">
    <source>
        <dbReference type="EMBL" id="QGT49744.1"/>
    </source>
</evidence>
<evidence type="ECO:0008006" key="3">
    <source>
        <dbReference type="Google" id="ProtNLM"/>
    </source>
</evidence>
<accession>A0A650ELB8</accession>
<keyword evidence="1" id="KW-0812">Transmembrane</keyword>
<keyword evidence="1" id="KW-1133">Transmembrane helix</keyword>
<dbReference type="InterPro" id="IPR012902">
    <property type="entry name" value="N_methyl_site"/>
</dbReference>
<keyword evidence="1" id="KW-0472">Membrane</keyword>
<protein>
    <recommendedName>
        <fullName evidence="3">Prepilin-type N-terminal cleavage/methylation domain-containing protein</fullName>
    </recommendedName>
</protein>
<dbReference type="SUPFAM" id="SSF54523">
    <property type="entry name" value="Pili subunits"/>
    <property type="match status" value="1"/>
</dbReference>
<evidence type="ECO:0000256" key="1">
    <source>
        <dbReference type="SAM" id="Phobius"/>
    </source>
</evidence>